<gene>
    <name evidence="2" type="ORF">P691DRAFT_776725</name>
</gene>
<dbReference type="Proteomes" id="UP000807342">
    <property type="component" value="Unassembled WGS sequence"/>
</dbReference>
<reference evidence="2" key="1">
    <citation type="submission" date="2020-11" db="EMBL/GenBank/DDBJ databases">
        <authorList>
            <consortium name="DOE Joint Genome Institute"/>
            <person name="Ahrendt S."/>
            <person name="Riley R."/>
            <person name="Andreopoulos W."/>
            <person name="Labutti K."/>
            <person name="Pangilinan J."/>
            <person name="Ruiz-Duenas F.J."/>
            <person name="Barrasa J.M."/>
            <person name="Sanchez-Garcia M."/>
            <person name="Camarero S."/>
            <person name="Miyauchi S."/>
            <person name="Serrano A."/>
            <person name="Linde D."/>
            <person name="Babiker R."/>
            <person name="Drula E."/>
            <person name="Ayuso-Fernandez I."/>
            <person name="Pacheco R."/>
            <person name="Padilla G."/>
            <person name="Ferreira P."/>
            <person name="Barriuso J."/>
            <person name="Kellner H."/>
            <person name="Castanera R."/>
            <person name="Alfaro M."/>
            <person name="Ramirez L."/>
            <person name="Pisabarro A.G."/>
            <person name="Kuo A."/>
            <person name="Tritt A."/>
            <person name="Lipzen A."/>
            <person name="He G."/>
            <person name="Yan M."/>
            <person name="Ng V."/>
            <person name="Cullen D."/>
            <person name="Martin F."/>
            <person name="Rosso M.-N."/>
            <person name="Henrissat B."/>
            <person name="Hibbett D."/>
            <person name="Martinez A.T."/>
            <person name="Grigoriev I.V."/>
        </authorList>
    </citation>
    <scope>NUCLEOTIDE SEQUENCE</scope>
    <source>
        <strain evidence="2">MF-IS2</strain>
    </source>
</reference>
<protein>
    <submittedName>
        <fullName evidence="2">Uncharacterized protein</fullName>
    </submittedName>
</protein>
<organism evidence="2 3">
    <name type="scientific">Macrolepiota fuliginosa MF-IS2</name>
    <dbReference type="NCBI Taxonomy" id="1400762"/>
    <lineage>
        <taxon>Eukaryota</taxon>
        <taxon>Fungi</taxon>
        <taxon>Dikarya</taxon>
        <taxon>Basidiomycota</taxon>
        <taxon>Agaricomycotina</taxon>
        <taxon>Agaricomycetes</taxon>
        <taxon>Agaricomycetidae</taxon>
        <taxon>Agaricales</taxon>
        <taxon>Agaricineae</taxon>
        <taxon>Agaricaceae</taxon>
        <taxon>Macrolepiota</taxon>
    </lineage>
</organism>
<evidence type="ECO:0000313" key="2">
    <source>
        <dbReference type="EMBL" id="KAF9446636.1"/>
    </source>
</evidence>
<feature type="region of interest" description="Disordered" evidence="1">
    <location>
        <begin position="1"/>
        <end position="68"/>
    </location>
</feature>
<keyword evidence="3" id="KW-1185">Reference proteome</keyword>
<accession>A0A9P5XB62</accession>
<dbReference type="AlphaFoldDB" id="A0A9P5XB62"/>
<comment type="caution">
    <text evidence="2">The sequence shown here is derived from an EMBL/GenBank/DDBJ whole genome shotgun (WGS) entry which is preliminary data.</text>
</comment>
<evidence type="ECO:0000256" key="1">
    <source>
        <dbReference type="SAM" id="MobiDB-lite"/>
    </source>
</evidence>
<evidence type="ECO:0000313" key="3">
    <source>
        <dbReference type="Proteomes" id="UP000807342"/>
    </source>
</evidence>
<dbReference type="OrthoDB" id="529273at2759"/>
<name>A0A9P5XB62_9AGAR</name>
<feature type="compositionally biased region" description="Acidic residues" evidence="1">
    <location>
        <begin position="35"/>
        <end position="46"/>
    </location>
</feature>
<dbReference type="EMBL" id="MU151236">
    <property type="protein sequence ID" value="KAF9446636.1"/>
    <property type="molecule type" value="Genomic_DNA"/>
</dbReference>
<sequence>MTKPATGFGGTEDTVLDDMPSLPPPSVPAAGTVVDDSDIDPNEEADNGPTDFVYPDSKDQSSSTPLTPSFETIIPNGAIINGFFVLDNLIIHNGTFYIVTHNRSVFPALKEDLVWRPHVSGQVEREPNEEAGFLFSLPRAIYGDWRFGDPREEVQLDHRDPIRTVKHYYHWWGEIILGGWHVYSRIGLDPDGTFHPERLRLSDRFLLPVVVDGKWRDEARVVGPFMHAAFPQAAIEERDQWLDLIRLNRTIVFQRALVTNRRAAHQQ</sequence>
<proteinExistence type="predicted"/>